<evidence type="ECO:0000313" key="3">
    <source>
        <dbReference type="EMBL" id="MCG4744343.1"/>
    </source>
</evidence>
<feature type="domain" description="BFD-like [2Fe-2S]-binding" evidence="2">
    <location>
        <begin position="403"/>
        <end position="457"/>
    </location>
</feature>
<name>A0AAW5BK29_9FIRM</name>
<dbReference type="InterPro" id="IPR036188">
    <property type="entry name" value="FAD/NAD-bd_sf"/>
</dbReference>
<dbReference type="Pfam" id="PF01266">
    <property type="entry name" value="DAO"/>
    <property type="match status" value="1"/>
</dbReference>
<dbReference type="PANTHER" id="PTHR42720">
    <property type="entry name" value="GLYCEROL-3-PHOSPHATE DEHYDROGENASE"/>
    <property type="match status" value="1"/>
</dbReference>
<protein>
    <submittedName>
        <fullName evidence="3">NAD(P)/FAD-dependent oxidoreductase</fullName>
    </submittedName>
</protein>
<dbReference type="InterPro" id="IPR007419">
    <property type="entry name" value="BFD-like_2Fe2S-bd_dom"/>
</dbReference>
<dbReference type="SUPFAM" id="SSF51905">
    <property type="entry name" value="FAD/NAD(P)-binding domain"/>
    <property type="match status" value="1"/>
</dbReference>
<dbReference type="InterPro" id="IPR006076">
    <property type="entry name" value="FAD-dep_OxRdtase"/>
</dbReference>
<evidence type="ECO:0000259" key="1">
    <source>
        <dbReference type="Pfam" id="PF01266"/>
    </source>
</evidence>
<feature type="domain" description="FAD dependent oxidoreductase" evidence="1">
    <location>
        <begin position="6"/>
        <end position="357"/>
    </location>
</feature>
<gene>
    <name evidence="3" type="ORF">L0N08_02840</name>
</gene>
<dbReference type="SUPFAM" id="SSF54373">
    <property type="entry name" value="FAD-linked reductases, C-terminal domain"/>
    <property type="match status" value="1"/>
</dbReference>
<proteinExistence type="predicted"/>
<evidence type="ECO:0000259" key="2">
    <source>
        <dbReference type="Pfam" id="PF04324"/>
    </source>
</evidence>
<dbReference type="RefSeq" id="WP_227116713.1">
    <property type="nucleotide sequence ID" value="NZ_JAAITT010000011.1"/>
</dbReference>
<comment type="caution">
    <text evidence="3">The sequence shown here is derived from an EMBL/GenBank/DDBJ whole genome shotgun (WGS) entry which is preliminary data.</text>
</comment>
<dbReference type="Gene3D" id="3.50.50.60">
    <property type="entry name" value="FAD/NAD(P)-binding domain"/>
    <property type="match status" value="1"/>
</dbReference>
<dbReference type="AlphaFoldDB" id="A0AAW5BK29"/>
<dbReference type="InterPro" id="IPR041854">
    <property type="entry name" value="BFD-like_2Fe2S-bd_dom_sf"/>
</dbReference>
<dbReference type="Gene3D" id="1.10.10.1100">
    <property type="entry name" value="BFD-like [2Fe-2S]-binding domain"/>
    <property type="match status" value="1"/>
</dbReference>
<dbReference type="InterPro" id="IPR052745">
    <property type="entry name" value="G3P_Oxidase/Oxidoreductase"/>
</dbReference>
<dbReference type="Pfam" id="PF04324">
    <property type="entry name" value="Fer2_BFD"/>
    <property type="match status" value="1"/>
</dbReference>
<sequence>MDYMSDIVIIGAGAVGTAIAREFSKYQVRVMVVDKRDDVGGDASKSNSSIICSGFDCTPGTLESQLCVASRAMFDRTAEELDIPFRVCGAIMPAITQEQMDILPQIYRDAFENHVYDVEYLSAEQIREMEPEVSPDVLGGLYIPRDAVIDPFLLVVAEAENASENGVEFLLDAAVTDIKTENGGIYAVGTTRGTIRTNYVINAAGLFCDEIAGMAGEGGDFVVKPRKGQFFILDRNTECRTSHIIYPIPTPETRGKLLLQTVHGNMLLGPTAEDLEDKEDHGVTADELEGVWRDCRRLVPNIQVKDAITQYCGLRPNRIPAGYHIGFGERTRGYFGISGVRSTGVSTSLGIAKYVVRMFQDAGVVLERDYSFNPRRKGIERFSDASDERRSQLIAENPLYGRIVCRCETVTEAEIIQAIHRPVGARTVDAIKRRVRAGTGRCQGGFCGPKVIEILARELKLPVAEVRKNLMGSYMLTGQIREEERCGDA</sequence>
<organism evidence="3 4">
    <name type="scientific">Enterocloster aldenensis</name>
    <dbReference type="NCBI Taxonomy" id="358742"/>
    <lineage>
        <taxon>Bacteria</taxon>
        <taxon>Bacillati</taxon>
        <taxon>Bacillota</taxon>
        <taxon>Clostridia</taxon>
        <taxon>Lachnospirales</taxon>
        <taxon>Lachnospiraceae</taxon>
        <taxon>Enterocloster</taxon>
    </lineage>
</organism>
<dbReference type="EMBL" id="JAKNGE010000003">
    <property type="protein sequence ID" value="MCG4744343.1"/>
    <property type="molecule type" value="Genomic_DNA"/>
</dbReference>
<dbReference type="CDD" id="cd19946">
    <property type="entry name" value="GlpA-like_Fer2_BFD-like"/>
    <property type="match status" value="1"/>
</dbReference>
<reference evidence="3" key="1">
    <citation type="submission" date="2022-01" db="EMBL/GenBank/DDBJ databases">
        <title>Collection of gut derived symbiotic bacterial strains cultured from healthy donors.</title>
        <authorList>
            <person name="Lin H."/>
            <person name="Kohout C."/>
            <person name="Waligurski E."/>
            <person name="Pamer E.G."/>
        </authorList>
    </citation>
    <scope>NUCLEOTIDE SEQUENCE</scope>
    <source>
        <strain evidence="3">DFI.6.55</strain>
    </source>
</reference>
<accession>A0AAW5BK29</accession>
<dbReference type="Gene3D" id="3.30.9.10">
    <property type="entry name" value="D-Amino Acid Oxidase, subunit A, domain 2"/>
    <property type="match status" value="1"/>
</dbReference>
<dbReference type="Proteomes" id="UP001299608">
    <property type="component" value="Unassembled WGS sequence"/>
</dbReference>
<evidence type="ECO:0000313" key="4">
    <source>
        <dbReference type="Proteomes" id="UP001299608"/>
    </source>
</evidence>
<dbReference type="PANTHER" id="PTHR42720:SF1">
    <property type="entry name" value="GLYCEROL 3-PHOSPHATE OXIDASE"/>
    <property type="match status" value="1"/>
</dbReference>